<organism evidence="1 2">
    <name type="scientific">Linum tenue</name>
    <dbReference type="NCBI Taxonomy" id="586396"/>
    <lineage>
        <taxon>Eukaryota</taxon>
        <taxon>Viridiplantae</taxon>
        <taxon>Streptophyta</taxon>
        <taxon>Embryophyta</taxon>
        <taxon>Tracheophyta</taxon>
        <taxon>Spermatophyta</taxon>
        <taxon>Magnoliopsida</taxon>
        <taxon>eudicotyledons</taxon>
        <taxon>Gunneridae</taxon>
        <taxon>Pentapetalae</taxon>
        <taxon>rosids</taxon>
        <taxon>fabids</taxon>
        <taxon>Malpighiales</taxon>
        <taxon>Linaceae</taxon>
        <taxon>Linum</taxon>
    </lineage>
</organism>
<comment type="caution">
    <text evidence="1">The sequence shown here is derived from an EMBL/GenBank/DDBJ whole genome shotgun (WGS) entry which is preliminary data.</text>
</comment>
<protein>
    <submittedName>
        <fullName evidence="1">Uncharacterized protein</fullName>
    </submittedName>
</protein>
<evidence type="ECO:0000313" key="2">
    <source>
        <dbReference type="Proteomes" id="UP001154282"/>
    </source>
</evidence>
<gene>
    <name evidence="1" type="ORF">LITE_LOCUS20144</name>
</gene>
<keyword evidence="2" id="KW-1185">Reference proteome</keyword>
<name>A0AAV0KS93_9ROSI</name>
<reference evidence="1" key="1">
    <citation type="submission" date="2022-08" db="EMBL/GenBank/DDBJ databases">
        <authorList>
            <person name="Gutierrez-Valencia J."/>
        </authorList>
    </citation>
    <scope>NUCLEOTIDE SEQUENCE</scope>
</reference>
<evidence type="ECO:0000313" key="1">
    <source>
        <dbReference type="EMBL" id="CAI0424956.1"/>
    </source>
</evidence>
<sequence>MMFTPMAISRLDSMKSSSKIASGMSSSHFLSLGLCFCSEKTIFPSFGSD</sequence>
<dbReference type="EMBL" id="CAMGYJ010000005">
    <property type="protein sequence ID" value="CAI0424956.1"/>
    <property type="molecule type" value="Genomic_DNA"/>
</dbReference>
<dbReference type="AlphaFoldDB" id="A0AAV0KS93"/>
<accession>A0AAV0KS93</accession>
<proteinExistence type="predicted"/>
<dbReference type="Proteomes" id="UP001154282">
    <property type="component" value="Unassembled WGS sequence"/>
</dbReference>